<evidence type="ECO:0000313" key="4">
    <source>
        <dbReference type="Proteomes" id="UP001151088"/>
    </source>
</evidence>
<dbReference type="Pfam" id="PF22769">
    <property type="entry name" value="DCD"/>
    <property type="match status" value="1"/>
</dbReference>
<evidence type="ECO:0000313" key="3">
    <source>
        <dbReference type="EMBL" id="MCS0493865.1"/>
    </source>
</evidence>
<proteinExistence type="predicted"/>
<dbReference type="AlphaFoldDB" id="A0A9X2T0I3"/>
<dbReference type="Proteomes" id="UP001151088">
    <property type="component" value="Unassembled WGS sequence"/>
</dbReference>
<dbReference type="PANTHER" id="PTHR42680">
    <property type="entry name" value="DCTP DEAMINASE"/>
    <property type="match status" value="1"/>
</dbReference>
<dbReference type="EC" id="3.5.4.13" evidence="3"/>
<dbReference type="GO" id="GO:0006229">
    <property type="term" value="P:dUTP biosynthetic process"/>
    <property type="evidence" value="ECO:0007669"/>
    <property type="project" value="InterPro"/>
</dbReference>
<dbReference type="EMBL" id="JANTHZ010000001">
    <property type="protein sequence ID" value="MCS0493865.1"/>
    <property type="molecule type" value="Genomic_DNA"/>
</dbReference>
<evidence type="ECO:0000256" key="2">
    <source>
        <dbReference type="ARBA" id="ARBA00023080"/>
    </source>
</evidence>
<dbReference type="GO" id="GO:0008829">
    <property type="term" value="F:dCTP deaminase activity"/>
    <property type="evidence" value="ECO:0007669"/>
    <property type="project" value="UniProtKB-EC"/>
</dbReference>
<dbReference type="InterPro" id="IPR033704">
    <property type="entry name" value="dUTPase_trimeric"/>
</dbReference>
<dbReference type="NCBIfam" id="TIGR02274">
    <property type="entry name" value="dCTP_deam"/>
    <property type="match status" value="1"/>
</dbReference>
<dbReference type="GO" id="GO:0015949">
    <property type="term" value="P:nucleobase-containing small molecule interconversion"/>
    <property type="evidence" value="ECO:0007669"/>
    <property type="project" value="TreeGrafter"/>
</dbReference>
<sequence length="185" mass="20427">MILTDREIHLAILKKQIIIDPSPEEVAFSSTSLDLRLDENLRVFQEERLPSIRMMIDPSDPAHRINEVLRGLTSNVVIDAQDGYTLAPQKLVLGWTKEYVRLPDESRVAARVEGKSSLARLGLCVHMTAPTIHAGFKGNIQLEIVNFGPLPIILKPGLRVCQLIFETTLGTPAKGYGGQFAGQTS</sequence>
<dbReference type="CDD" id="cd07557">
    <property type="entry name" value="trimeric_dUTPase"/>
    <property type="match status" value="1"/>
</dbReference>
<protein>
    <submittedName>
        <fullName evidence="3">dCTP deaminase</fullName>
        <ecNumber evidence="3">3.5.4.13</ecNumber>
    </submittedName>
</protein>
<organism evidence="3 4">
    <name type="scientific">Ancylobacter mangrovi</name>
    <dbReference type="NCBI Taxonomy" id="2972472"/>
    <lineage>
        <taxon>Bacteria</taxon>
        <taxon>Pseudomonadati</taxon>
        <taxon>Pseudomonadota</taxon>
        <taxon>Alphaproteobacteria</taxon>
        <taxon>Hyphomicrobiales</taxon>
        <taxon>Xanthobacteraceae</taxon>
        <taxon>Ancylobacter</taxon>
    </lineage>
</organism>
<dbReference type="InterPro" id="IPR036157">
    <property type="entry name" value="dUTPase-like_sf"/>
</dbReference>
<comment type="caution">
    <text evidence="3">The sequence shown here is derived from an EMBL/GenBank/DDBJ whole genome shotgun (WGS) entry which is preliminary data.</text>
</comment>
<dbReference type="SUPFAM" id="SSF51283">
    <property type="entry name" value="dUTPase-like"/>
    <property type="match status" value="1"/>
</dbReference>
<dbReference type="PANTHER" id="PTHR42680:SF3">
    <property type="entry name" value="DCTP DEAMINASE"/>
    <property type="match status" value="1"/>
</dbReference>
<dbReference type="InterPro" id="IPR011962">
    <property type="entry name" value="dCTP_deaminase"/>
</dbReference>
<evidence type="ECO:0000256" key="1">
    <source>
        <dbReference type="ARBA" id="ARBA00022801"/>
    </source>
</evidence>
<name>A0A9X2T0I3_9HYPH</name>
<reference evidence="3" key="1">
    <citation type="submission" date="2022-08" db="EMBL/GenBank/DDBJ databases">
        <authorList>
            <person name="Li F."/>
        </authorList>
    </citation>
    <scope>NUCLEOTIDE SEQUENCE</scope>
    <source>
        <strain evidence="3">MQZ15Z-1</strain>
    </source>
</reference>
<keyword evidence="1 3" id="KW-0378">Hydrolase</keyword>
<accession>A0A9X2T0I3</accession>
<keyword evidence="4" id="KW-1185">Reference proteome</keyword>
<dbReference type="Gene3D" id="2.70.40.10">
    <property type="match status" value="1"/>
</dbReference>
<dbReference type="RefSeq" id="WP_258730812.1">
    <property type="nucleotide sequence ID" value="NZ_JANTHZ010000001.1"/>
</dbReference>
<keyword evidence="2" id="KW-0546">Nucleotide metabolism</keyword>
<gene>
    <name evidence="3" type="primary">dcd</name>
    <name evidence="3" type="ORF">NVS89_02055</name>
</gene>